<dbReference type="InterPro" id="IPR030400">
    <property type="entry name" value="Sedolisin_dom"/>
</dbReference>
<evidence type="ECO:0000259" key="9">
    <source>
        <dbReference type="PROSITE" id="PS51695"/>
    </source>
</evidence>
<feature type="active site" description="Charge relay system" evidence="7">
    <location>
        <position position="316"/>
    </location>
</feature>
<evidence type="ECO:0000256" key="2">
    <source>
        <dbReference type="ARBA" id="ARBA00022723"/>
    </source>
</evidence>
<feature type="binding site" evidence="7">
    <location>
        <position position="547"/>
    </location>
    <ligand>
        <name>Ca(2+)</name>
        <dbReference type="ChEBI" id="CHEBI:29108"/>
    </ligand>
</feature>
<proteinExistence type="predicted"/>
<organism evidence="10 11">
    <name type="scientific">Planoprotostelium fungivorum</name>
    <dbReference type="NCBI Taxonomy" id="1890364"/>
    <lineage>
        <taxon>Eukaryota</taxon>
        <taxon>Amoebozoa</taxon>
        <taxon>Evosea</taxon>
        <taxon>Variosea</taxon>
        <taxon>Cavosteliida</taxon>
        <taxon>Cavosteliaceae</taxon>
        <taxon>Planoprotostelium</taxon>
    </lineage>
</organism>
<dbReference type="SMART" id="SM00108">
    <property type="entry name" value="B_lectin"/>
    <property type="match status" value="1"/>
</dbReference>
<accession>A0A2P6N007</accession>
<dbReference type="PROSITE" id="PS50927">
    <property type="entry name" value="BULB_LECTIN"/>
    <property type="match status" value="1"/>
</dbReference>
<dbReference type="EMBL" id="MDYQ01000270">
    <property type="protein sequence ID" value="PRP77287.1"/>
    <property type="molecule type" value="Genomic_DNA"/>
</dbReference>
<feature type="active site" description="Charge relay system" evidence="7">
    <location>
        <position position="312"/>
    </location>
</feature>
<keyword evidence="6" id="KW-0865">Zymogen</keyword>
<evidence type="ECO:0000256" key="6">
    <source>
        <dbReference type="ARBA" id="ARBA00023145"/>
    </source>
</evidence>
<dbReference type="InterPro" id="IPR036426">
    <property type="entry name" value="Bulb-type_lectin_dom_sf"/>
</dbReference>
<dbReference type="CDD" id="cd04056">
    <property type="entry name" value="Peptidases_S53"/>
    <property type="match status" value="1"/>
</dbReference>
<feature type="binding site" evidence="7">
    <location>
        <position position="546"/>
    </location>
    <ligand>
        <name>Ca(2+)</name>
        <dbReference type="ChEBI" id="CHEBI:29108"/>
    </ligand>
</feature>
<reference evidence="10 11" key="1">
    <citation type="journal article" date="2018" name="Genome Biol. Evol.">
        <title>Multiple Roots of Fruiting Body Formation in Amoebozoa.</title>
        <authorList>
            <person name="Hillmann F."/>
            <person name="Forbes G."/>
            <person name="Novohradska S."/>
            <person name="Ferling I."/>
            <person name="Riege K."/>
            <person name="Groth M."/>
            <person name="Westermann M."/>
            <person name="Marz M."/>
            <person name="Spaller T."/>
            <person name="Winckler T."/>
            <person name="Schaap P."/>
            <person name="Glockner G."/>
        </authorList>
    </citation>
    <scope>NUCLEOTIDE SEQUENCE [LARGE SCALE GENOMIC DNA]</scope>
    <source>
        <strain evidence="10 11">Jena</strain>
    </source>
</reference>
<dbReference type="SUPFAM" id="SSF54897">
    <property type="entry name" value="Protease propeptides/inhibitors"/>
    <property type="match status" value="1"/>
</dbReference>
<dbReference type="SUPFAM" id="SSF52743">
    <property type="entry name" value="Subtilisin-like"/>
    <property type="match status" value="1"/>
</dbReference>
<dbReference type="SMART" id="SM00944">
    <property type="entry name" value="Pro-kuma_activ"/>
    <property type="match status" value="1"/>
</dbReference>
<dbReference type="GO" id="GO:0006508">
    <property type="term" value="P:proteolysis"/>
    <property type="evidence" value="ECO:0007669"/>
    <property type="project" value="UniProtKB-KW"/>
</dbReference>
<evidence type="ECO:0000256" key="5">
    <source>
        <dbReference type="ARBA" id="ARBA00022837"/>
    </source>
</evidence>
<comment type="cofactor">
    <cofactor evidence="7">
        <name>Ca(2+)</name>
        <dbReference type="ChEBI" id="CHEBI:29108"/>
    </cofactor>
    <text evidence="7">Binds 1 Ca(2+) ion per subunit.</text>
</comment>
<feature type="domain" description="Peptidase S53" evidence="9">
    <location>
        <begin position="236"/>
        <end position="587"/>
    </location>
</feature>
<evidence type="ECO:0000256" key="4">
    <source>
        <dbReference type="ARBA" id="ARBA00022825"/>
    </source>
</evidence>
<dbReference type="PANTHER" id="PTHR14218">
    <property type="entry name" value="PROTEASE S8 TRIPEPTIDYL PEPTIDASE I CLN2"/>
    <property type="match status" value="1"/>
</dbReference>
<name>A0A2P6N007_9EUKA</name>
<dbReference type="GO" id="GO:0004252">
    <property type="term" value="F:serine-type endopeptidase activity"/>
    <property type="evidence" value="ECO:0007669"/>
    <property type="project" value="UniProtKB-UniRule"/>
</dbReference>
<dbReference type="GO" id="GO:0046872">
    <property type="term" value="F:metal ion binding"/>
    <property type="evidence" value="ECO:0007669"/>
    <property type="project" value="UniProtKB-UniRule"/>
</dbReference>
<protein>
    <submittedName>
        <fullName evidence="10">Tripeptidyl-peptidase 1-like</fullName>
    </submittedName>
</protein>
<dbReference type="OrthoDB" id="20685at2759"/>
<feature type="domain" description="Bulb-type lectin" evidence="8">
    <location>
        <begin position="632"/>
        <end position="740"/>
    </location>
</feature>
<dbReference type="InterPro" id="IPR036852">
    <property type="entry name" value="Peptidase_S8/S53_dom_sf"/>
</dbReference>
<dbReference type="InterPro" id="IPR050819">
    <property type="entry name" value="Tripeptidyl-peptidase_I"/>
</dbReference>
<keyword evidence="3 7" id="KW-0378">Hydrolase</keyword>
<feature type="binding site" evidence="7">
    <location>
        <position position="567"/>
    </location>
    <ligand>
        <name>Ca(2+)</name>
        <dbReference type="ChEBI" id="CHEBI:29108"/>
    </ligand>
</feature>
<gene>
    <name evidence="10" type="ORF">PROFUN_14356</name>
</gene>
<feature type="binding site" evidence="7">
    <location>
        <position position="565"/>
    </location>
    <ligand>
        <name>Ca(2+)</name>
        <dbReference type="ChEBI" id="CHEBI:29108"/>
    </ligand>
</feature>
<dbReference type="CDD" id="cd11377">
    <property type="entry name" value="Pro-peptidase_S53"/>
    <property type="match status" value="1"/>
</dbReference>
<evidence type="ECO:0000313" key="11">
    <source>
        <dbReference type="Proteomes" id="UP000241769"/>
    </source>
</evidence>
<comment type="caution">
    <text evidence="10">The sequence shown here is derived from an EMBL/GenBank/DDBJ whole genome shotgun (WGS) entry which is preliminary data.</text>
</comment>
<dbReference type="PROSITE" id="PS51695">
    <property type="entry name" value="SEDOLISIN"/>
    <property type="match status" value="1"/>
</dbReference>
<dbReference type="Gene3D" id="3.40.50.200">
    <property type="entry name" value="Peptidase S8/S53 domain"/>
    <property type="match status" value="1"/>
</dbReference>
<evidence type="ECO:0000256" key="1">
    <source>
        <dbReference type="ARBA" id="ARBA00022670"/>
    </source>
</evidence>
<evidence type="ECO:0000256" key="7">
    <source>
        <dbReference type="PROSITE-ProRule" id="PRU01032"/>
    </source>
</evidence>
<dbReference type="GO" id="GO:0008240">
    <property type="term" value="F:tripeptidyl-peptidase activity"/>
    <property type="evidence" value="ECO:0007669"/>
    <property type="project" value="TreeGrafter"/>
</dbReference>
<dbReference type="Gene3D" id="2.90.10.10">
    <property type="entry name" value="Bulb-type lectin domain"/>
    <property type="match status" value="2"/>
</dbReference>
<keyword evidence="5 7" id="KW-0106">Calcium</keyword>
<dbReference type="InterPro" id="IPR015366">
    <property type="entry name" value="S53_propep"/>
</dbReference>
<keyword evidence="4 7" id="KW-0720">Serine protease</keyword>
<dbReference type="PANTHER" id="PTHR14218:SF15">
    <property type="entry name" value="TRIPEPTIDYL-PEPTIDASE 1"/>
    <property type="match status" value="1"/>
</dbReference>
<dbReference type="Proteomes" id="UP000241769">
    <property type="component" value="Unassembled WGS sequence"/>
</dbReference>
<dbReference type="Pfam" id="PF09286">
    <property type="entry name" value="Pro-kuma_activ"/>
    <property type="match status" value="1"/>
</dbReference>
<keyword evidence="11" id="KW-1185">Reference proteome</keyword>
<dbReference type="InParanoid" id="A0A2P6N007"/>
<feature type="active site" description="Charge relay system" evidence="7">
    <location>
        <position position="501"/>
    </location>
</feature>
<dbReference type="SUPFAM" id="SSF51110">
    <property type="entry name" value="alpha-D-mannose-specific plant lectins"/>
    <property type="match status" value="1"/>
</dbReference>
<dbReference type="STRING" id="1890364.A0A2P6N007"/>
<evidence type="ECO:0000256" key="3">
    <source>
        <dbReference type="ARBA" id="ARBA00022801"/>
    </source>
</evidence>
<sequence>MNSQPHVLRLYCVVSQIRRHIGFCLSLSQSALMTDQTVKIVVSFTWFIYLNSMRSLLFLCLLLAFAQAGRLAPHYHKSHGWVISEAADVEDVVRIGFGPKESAESIKLADTVLESISDPASPQFGRHLTAEEIHRTFGNVAALNKVKSYLDSHGIEYTVSGDHAWAEVPVHKLQKMLNTKFFRHTHPNAGSQIAVRAQSYNIPDELEDHIAIIYGVVHFPHIRKTKMNIQPTFFQDMTPSKLQQVYHVPNVLIQNSSQSQVILSASSGYIPSDLSKFFQVTGSALNVLGLNYPLVLKGPNQTADCLHQDCGESTLDLEYIMAMAPGIKTYIFNTRGDGFSELPNWLATDNNAPFVASASLGIGLDSDYAHRQCAMVQKAALRGVSFFVASGDSGGLNDDCSAQTDYPSGCPYMISIGGTDGSNDNRQEAAWQYGGVGNAANIFPQPDWQKPYAAAYRNSNPSGINVGNFNWNSRLYPDFAAHAGGTMLIFQGKQSGAMGTSFASPIFAGIISQINHQRALIGKGPVGLLNQLIAKLNSNGGSVFKDITTGSSQGGKCGKVPATTGWDLATGFGAPEYNSLYNALVKGADPTNKPTPTTSPVYTKTATYTYTAVGTHTITANSPAGCDNSIGSELTSPNQITSNGKFVTSPDCKLHLVQQPDGNVVIYNENQQARWATNGFGDAPHRLAMQDDGNLVSYSKNGVNWASNTQFAGQGPYKLVLTNEGKLSIVDSNGQTTWNN</sequence>
<keyword evidence="1 7" id="KW-0645">Protease</keyword>
<keyword evidence="2 7" id="KW-0479">Metal-binding</keyword>
<evidence type="ECO:0000259" key="8">
    <source>
        <dbReference type="PROSITE" id="PS50927"/>
    </source>
</evidence>
<evidence type="ECO:0000313" key="10">
    <source>
        <dbReference type="EMBL" id="PRP77287.1"/>
    </source>
</evidence>
<dbReference type="InterPro" id="IPR001480">
    <property type="entry name" value="Bulb-type_lectin_dom"/>
</dbReference>
<dbReference type="AlphaFoldDB" id="A0A2P6N007"/>